<name>A0A5J4NGP6_9TREM</name>
<keyword evidence="3" id="KW-1185">Reference proteome</keyword>
<gene>
    <name evidence="2" type="ORF">DEA37_0004982</name>
</gene>
<keyword evidence="1" id="KW-0812">Transmembrane</keyword>
<accession>A0A5J4NGP6</accession>
<dbReference type="Proteomes" id="UP000324629">
    <property type="component" value="Unassembled WGS sequence"/>
</dbReference>
<sequence length="272" mass="31806">MDRFQMRFFYPLLPFLFMQCANRFYIEIDTITRPFTIACTERFNVLRRESLFETYMAAGFLWIQPEKPAPFVARITYHLPSFHQPGQYMCARYGASFEGLHRSRLRGCRLERFNKSEVTCICDKPGYFALLQDRPTLGRFGVQMVNKLNKPTTGLLHGFVSMCLGYCILLHFCIRWYVAFKGGLKIYSGKKLNPNREKTFLDWTIQMHLILLVRLLLQLASIKMNVMRDCEVSMCEIIVCTYNMIILSSLLQSEHSLRVQIVWSPCPKTVNS</sequence>
<feature type="transmembrane region" description="Helical" evidence="1">
    <location>
        <begin position="199"/>
        <end position="217"/>
    </location>
</feature>
<protein>
    <submittedName>
        <fullName evidence="2">Uncharacterized protein</fullName>
    </submittedName>
</protein>
<dbReference type="AlphaFoldDB" id="A0A5J4NGP6"/>
<evidence type="ECO:0000313" key="3">
    <source>
        <dbReference type="Proteomes" id="UP000324629"/>
    </source>
</evidence>
<organism evidence="2 3">
    <name type="scientific">Paragonimus westermani</name>
    <dbReference type="NCBI Taxonomy" id="34504"/>
    <lineage>
        <taxon>Eukaryota</taxon>
        <taxon>Metazoa</taxon>
        <taxon>Spiralia</taxon>
        <taxon>Lophotrochozoa</taxon>
        <taxon>Platyhelminthes</taxon>
        <taxon>Trematoda</taxon>
        <taxon>Digenea</taxon>
        <taxon>Plagiorchiida</taxon>
        <taxon>Troglotremata</taxon>
        <taxon>Troglotrematidae</taxon>
        <taxon>Paragonimus</taxon>
    </lineage>
</organism>
<comment type="caution">
    <text evidence="2">The sequence shown here is derived from an EMBL/GenBank/DDBJ whole genome shotgun (WGS) entry which is preliminary data.</text>
</comment>
<feature type="transmembrane region" description="Helical" evidence="1">
    <location>
        <begin position="155"/>
        <end position="178"/>
    </location>
</feature>
<dbReference type="EMBL" id="QNGE01002963">
    <property type="protein sequence ID" value="KAA3674717.1"/>
    <property type="molecule type" value="Genomic_DNA"/>
</dbReference>
<reference evidence="2 3" key="1">
    <citation type="journal article" date="2019" name="Gigascience">
        <title>Whole-genome sequence of the oriental lung fluke Paragonimus westermani.</title>
        <authorList>
            <person name="Oey H."/>
            <person name="Zakrzewski M."/>
            <person name="Narain K."/>
            <person name="Devi K.R."/>
            <person name="Agatsuma T."/>
            <person name="Nawaratna S."/>
            <person name="Gobert G.N."/>
            <person name="Jones M.K."/>
            <person name="Ragan M.A."/>
            <person name="McManus D.P."/>
            <person name="Krause L."/>
        </authorList>
    </citation>
    <scope>NUCLEOTIDE SEQUENCE [LARGE SCALE GENOMIC DNA]</scope>
    <source>
        <strain evidence="2 3">IND2009</strain>
    </source>
</reference>
<proteinExistence type="predicted"/>
<keyword evidence="1" id="KW-1133">Transmembrane helix</keyword>
<evidence type="ECO:0000313" key="2">
    <source>
        <dbReference type="EMBL" id="KAA3674717.1"/>
    </source>
</evidence>
<keyword evidence="1" id="KW-0472">Membrane</keyword>
<evidence type="ECO:0000256" key="1">
    <source>
        <dbReference type="SAM" id="Phobius"/>
    </source>
</evidence>